<evidence type="ECO:0000256" key="1">
    <source>
        <dbReference type="ARBA" id="ARBA00022741"/>
    </source>
</evidence>
<evidence type="ECO:0000313" key="5">
    <source>
        <dbReference type="Proteomes" id="UP000317158"/>
    </source>
</evidence>
<dbReference type="GO" id="GO:0005524">
    <property type="term" value="F:ATP binding"/>
    <property type="evidence" value="ECO:0007669"/>
    <property type="project" value="UniProtKB-KW"/>
</dbReference>
<dbReference type="InterPro" id="IPR027417">
    <property type="entry name" value="P-loop_NTPase"/>
</dbReference>
<dbReference type="GO" id="GO:0016887">
    <property type="term" value="F:ATP hydrolysis activity"/>
    <property type="evidence" value="ECO:0007669"/>
    <property type="project" value="InterPro"/>
</dbReference>
<dbReference type="InterPro" id="IPR017669">
    <property type="entry name" value="Me_Coenz_M_Rdtase_A2"/>
</dbReference>
<dbReference type="AlphaFoldDB" id="A0A520KSX2"/>
<keyword evidence="1" id="KW-0547">Nucleotide-binding</keyword>
<dbReference type="Gene3D" id="3.40.50.300">
    <property type="entry name" value="P-loop containing nucleotide triphosphate hydrolases"/>
    <property type="match status" value="2"/>
</dbReference>
<dbReference type="PANTHER" id="PTHR42764:SF2">
    <property type="entry name" value="ABC TRANSPORTER, ATP-BINDING PROTEIN"/>
    <property type="match status" value="1"/>
</dbReference>
<dbReference type="NCBIfam" id="TIGR03269">
    <property type="entry name" value="met_CoM_red_A2"/>
    <property type="match status" value="1"/>
</dbReference>
<comment type="caution">
    <text evidence="4">The sequence shown here is derived from an EMBL/GenBank/DDBJ whole genome shotgun (WGS) entry which is preliminary data.</text>
</comment>
<proteinExistence type="predicted"/>
<accession>A0A520KSX2</accession>
<evidence type="ECO:0000256" key="2">
    <source>
        <dbReference type="ARBA" id="ARBA00022840"/>
    </source>
</evidence>
<dbReference type="SMART" id="SM00382">
    <property type="entry name" value="AAA"/>
    <property type="match status" value="2"/>
</dbReference>
<reference evidence="4 5" key="1">
    <citation type="journal article" date="2019" name="Nat. Microbiol.">
        <title>Wide diversity of methane and short-chain alkane metabolisms in uncultured archaea.</title>
        <authorList>
            <person name="Borrel G."/>
            <person name="Adam P.S."/>
            <person name="McKay L.J."/>
            <person name="Chen L.X."/>
            <person name="Sierra-Garcia I.N."/>
            <person name="Sieber C.M."/>
            <person name="Letourneur Q."/>
            <person name="Ghozlane A."/>
            <person name="Andersen G.L."/>
            <person name="Li W.J."/>
            <person name="Hallam S.J."/>
            <person name="Muyzer G."/>
            <person name="de Oliveira V.M."/>
            <person name="Inskeep W.P."/>
            <person name="Banfield J.F."/>
            <person name="Gribaldo S."/>
        </authorList>
    </citation>
    <scope>NUCLEOTIDE SEQUENCE [LARGE SCALE GENOMIC DNA]</scope>
    <source>
        <strain evidence="4">NM1a</strain>
    </source>
</reference>
<protein>
    <submittedName>
        <fullName evidence="4">Methyl coenzyme M reductase system, component A2</fullName>
    </submittedName>
</protein>
<dbReference type="PANTHER" id="PTHR42764">
    <property type="entry name" value="PHOSPHONATES UTILIZATION ATP-BINDING PROTEIN PHNK-RELATED"/>
    <property type="match status" value="1"/>
</dbReference>
<dbReference type="Proteomes" id="UP000317158">
    <property type="component" value="Unassembled WGS sequence"/>
</dbReference>
<gene>
    <name evidence="4" type="primary">atwA</name>
    <name evidence="4" type="ORF">EF806_02960</name>
</gene>
<sequence>MKTSPIISVENLSMEIDKTKILDNISLEIKEGDALGIIGISGAGKSVFLNVLRGSIIPTEGRIIYTLSVCKNCGWLDRPSLAGKKCPICSSKILELEKMDFWKDPEIRKKIRKRTAIMLQRSFALYSDDTVIDNVLKILEENNFKGDKIQKAVDLLKMVNLSHRMFHRAGDLSGGEKQRVVLIRQLAKMPIILFADEPTGTLDEETANLVEDKLLDFNKNGNTLLITSHWTETVRKIANKALYLENGALKRYGDPDEIIDEFLKKVGEIQRPKKELGLPILRVKNLKKKYVSIERGVVNAVNGISFEVNEGEIFGLIGQSGGGKTTTSRIIAGIIEPTAGEVFVRIGDEWIDLTVPGIYARGKAKQYIGLLHQEYDLFPYRTVLDNLTESIGLDLPKELATIKARYSLKSAGFSEGKIDDILYKFPYELSVGEKHRVALAQVLVKEPRIVILDEPTGTIDPITQKYIANSILNARDEEETTFLIVSHDINFVKIVCDRVAFMKEGQILGTGEVSEVINNFCDGEREKIEN</sequence>
<name>A0A520KSX2_METT2</name>
<evidence type="ECO:0000313" key="4">
    <source>
        <dbReference type="EMBL" id="RZN65018.1"/>
    </source>
</evidence>
<keyword evidence="2" id="KW-0067">ATP-binding</keyword>
<organism evidence="4 5">
    <name type="scientific">Methanoliparum thermophilum</name>
    <dbReference type="NCBI Taxonomy" id="2491083"/>
    <lineage>
        <taxon>Archaea</taxon>
        <taxon>Methanobacteriati</taxon>
        <taxon>Methanobacteriota</taxon>
        <taxon>Candidatus Methanoliparia</taxon>
        <taxon>Candidatus Methanoliparales</taxon>
        <taxon>Candidatus Methanoliparaceae</taxon>
        <taxon>Candidatus Methanoliparum</taxon>
    </lineage>
</organism>
<feature type="domain" description="ABC transporter" evidence="3">
    <location>
        <begin position="281"/>
        <end position="529"/>
    </location>
</feature>
<dbReference type="PROSITE" id="PS00211">
    <property type="entry name" value="ABC_TRANSPORTER_1"/>
    <property type="match status" value="1"/>
</dbReference>
<dbReference type="PROSITE" id="PS50893">
    <property type="entry name" value="ABC_TRANSPORTER_2"/>
    <property type="match status" value="2"/>
</dbReference>
<feature type="domain" description="ABC transporter" evidence="3">
    <location>
        <begin position="7"/>
        <end position="271"/>
    </location>
</feature>
<dbReference type="EMBL" id="RXIF01000004">
    <property type="protein sequence ID" value="RZN65018.1"/>
    <property type="molecule type" value="Genomic_DNA"/>
</dbReference>
<dbReference type="InterPro" id="IPR003593">
    <property type="entry name" value="AAA+_ATPase"/>
</dbReference>
<dbReference type="InterPro" id="IPR017871">
    <property type="entry name" value="ABC_transporter-like_CS"/>
</dbReference>
<dbReference type="GO" id="GO:0019700">
    <property type="term" value="P:organic phosphonate catabolic process"/>
    <property type="evidence" value="ECO:0007669"/>
    <property type="project" value="TreeGrafter"/>
</dbReference>
<dbReference type="SUPFAM" id="SSF52540">
    <property type="entry name" value="P-loop containing nucleoside triphosphate hydrolases"/>
    <property type="match status" value="2"/>
</dbReference>
<dbReference type="InterPro" id="IPR003439">
    <property type="entry name" value="ABC_transporter-like_ATP-bd"/>
</dbReference>
<evidence type="ECO:0000259" key="3">
    <source>
        <dbReference type="PROSITE" id="PS50893"/>
    </source>
</evidence>
<dbReference type="Pfam" id="PF00005">
    <property type="entry name" value="ABC_tran"/>
    <property type="match status" value="2"/>
</dbReference>